<evidence type="ECO:0000256" key="1">
    <source>
        <dbReference type="ARBA" id="ARBA00005964"/>
    </source>
</evidence>
<dbReference type="AlphaFoldDB" id="A0A1B6F8S3"/>
<reference evidence="7" key="1">
    <citation type="submission" date="2015-11" db="EMBL/GenBank/DDBJ databases">
        <title>De novo transcriptome assembly of four potential Pierce s Disease insect vectors from Arizona vineyards.</title>
        <authorList>
            <person name="Tassone E.E."/>
        </authorList>
    </citation>
    <scope>NUCLEOTIDE SEQUENCE</scope>
</reference>
<dbReference type="PROSITE" id="PS00122">
    <property type="entry name" value="CARBOXYLESTERASE_B_1"/>
    <property type="match status" value="1"/>
</dbReference>
<feature type="domain" description="Carboxylesterase type B" evidence="6">
    <location>
        <begin position="25"/>
        <end position="536"/>
    </location>
</feature>
<comment type="similarity">
    <text evidence="1 5">Belongs to the type-B carboxylesterase/lipase family.</text>
</comment>
<keyword evidence="3 5" id="KW-0378">Hydrolase</keyword>
<feature type="chain" id="PRO_5008447216" description="Carboxylic ester hydrolase" evidence="5">
    <location>
        <begin position="23"/>
        <end position="560"/>
    </location>
</feature>
<dbReference type="InterPro" id="IPR029058">
    <property type="entry name" value="AB_hydrolase_fold"/>
</dbReference>
<evidence type="ECO:0000256" key="3">
    <source>
        <dbReference type="ARBA" id="ARBA00022801"/>
    </source>
</evidence>
<dbReference type="PANTHER" id="PTHR43142">
    <property type="entry name" value="CARBOXYLIC ESTER HYDROLASE"/>
    <property type="match status" value="1"/>
</dbReference>
<evidence type="ECO:0000256" key="4">
    <source>
        <dbReference type="ARBA" id="ARBA00023180"/>
    </source>
</evidence>
<dbReference type="InterPro" id="IPR019826">
    <property type="entry name" value="Carboxylesterase_B_AS"/>
</dbReference>
<evidence type="ECO:0000313" key="7">
    <source>
        <dbReference type="EMBL" id="JAS46627.1"/>
    </source>
</evidence>
<dbReference type="EMBL" id="GECZ01023142">
    <property type="protein sequence ID" value="JAS46627.1"/>
    <property type="molecule type" value="Transcribed_RNA"/>
</dbReference>
<gene>
    <name evidence="7" type="ORF">g.39966</name>
</gene>
<dbReference type="EC" id="3.1.1.-" evidence="5"/>
<name>A0A1B6F8S3_9HEMI</name>
<dbReference type="GO" id="GO:0052689">
    <property type="term" value="F:carboxylic ester hydrolase activity"/>
    <property type="evidence" value="ECO:0007669"/>
    <property type="project" value="UniProtKB-KW"/>
</dbReference>
<evidence type="ECO:0000259" key="6">
    <source>
        <dbReference type="Pfam" id="PF00135"/>
    </source>
</evidence>
<keyword evidence="2" id="KW-0719">Serine esterase</keyword>
<keyword evidence="4" id="KW-0325">Glycoprotein</keyword>
<evidence type="ECO:0000256" key="5">
    <source>
        <dbReference type="RuleBase" id="RU361235"/>
    </source>
</evidence>
<dbReference type="Gene3D" id="3.40.50.1820">
    <property type="entry name" value="alpha/beta hydrolase"/>
    <property type="match status" value="1"/>
</dbReference>
<feature type="signal peptide" evidence="5">
    <location>
        <begin position="1"/>
        <end position="22"/>
    </location>
</feature>
<dbReference type="InterPro" id="IPR002018">
    <property type="entry name" value="CarbesteraseB"/>
</dbReference>
<sequence>MQRLNQLFVCVLVIVYAVTVAANDAPIVQTAQGKLKGTTVLSWSGNTIISFIGVRFAEPPVGQNRFKDPISVEAWNGVRNATEDGPLCPQLVPDDITISEGIITSEDCLFLNVHTKSLTGKKPVIIYFHPGGFVAGTGNNVWTGPQYFLDQDIVLVTSNYRLGPFGFISTGDSVMSGNYGLKDQLEVMKWVKQNIAAFGGDPDSVTLFGYSAGAGSIQLHMVSPLSKGLFHRAITSSCSATTPAVLNRDPASLSRRYANLLNCSTETSHQIRDCLLRHSVADLLAAAGRIWDTLQPPFSLFGPVVEKQGGDKRFLRDDPVKLFQSGQFNQVPLITGITRDEFNWRAQFLLTNSTYVNRINNEFDEIAPWEFHYPREPRQVSKRISAALKQFYFNNQPVSNSTEEQLGWLYADSLIIFSVWQAARLIAEKSSAPVYFYKFDFEGRYSYRYRLGTQIPYGVEHHDSLIYLFYIKPFFPLFNQTDPEAYMVNTLTSTYANFAKTGVPTLPDCTQQWTQMTKNHLQHLNIAKPPTMKEGLPYPDRMQVWDSQLPIGGPYHQIFY</sequence>
<dbReference type="SUPFAM" id="SSF53474">
    <property type="entry name" value="alpha/beta-Hydrolases"/>
    <property type="match status" value="1"/>
</dbReference>
<keyword evidence="5" id="KW-0732">Signal</keyword>
<evidence type="ECO:0000256" key="2">
    <source>
        <dbReference type="ARBA" id="ARBA00022487"/>
    </source>
</evidence>
<protein>
    <recommendedName>
        <fullName evidence="5">Carboxylic ester hydrolase</fullName>
        <ecNumber evidence="5">3.1.1.-</ecNumber>
    </recommendedName>
</protein>
<organism evidence="7">
    <name type="scientific">Cuerna arida</name>
    <dbReference type="NCBI Taxonomy" id="1464854"/>
    <lineage>
        <taxon>Eukaryota</taxon>
        <taxon>Metazoa</taxon>
        <taxon>Ecdysozoa</taxon>
        <taxon>Arthropoda</taxon>
        <taxon>Hexapoda</taxon>
        <taxon>Insecta</taxon>
        <taxon>Pterygota</taxon>
        <taxon>Neoptera</taxon>
        <taxon>Paraneoptera</taxon>
        <taxon>Hemiptera</taxon>
        <taxon>Auchenorrhyncha</taxon>
        <taxon>Membracoidea</taxon>
        <taxon>Cicadellidae</taxon>
        <taxon>Cicadellinae</taxon>
        <taxon>Proconiini</taxon>
        <taxon>Cuerna</taxon>
    </lineage>
</organism>
<accession>A0A1B6F8S3</accession>
<dbReference type="Pfam" id="PF00135">
    <property type="entry name" value="COesterase"/>
    <property type="match status" value="1"/>
</dbReference>
<proteinExistence type="inferred from homology"/>
<dbReference type="PANTHER" id="PTHR43142:SF1">
    <property type="entry name" value="CARBOXYLIC ESTER HYDROLASE"/>
    <property type="match status" value="1"/>
</dbReference>